<evidence type="ECO:0000313" key="3">
    <source>
        <dbReference type="EMBL" id="EEF27178.1"/>
    </source>
</evidence>
<dbReference type="InterPro" id="IPR002347">
    <property type="entry name" value="SDR_fam"/>
</dbReference>
<keyword evidence="4" id="KW-1185">Reference proteome</keyword>
<dbReference type="FunFam" id="3.40.50.720:FF:000084">
    <property type="entry name" value="Short-chain dehydrogenase reductase"/>
    <property type="match status" value="1"/>
</dbReference>
<dbReference type="InterPro" id="IPR036291">
    <property type="entry name" value="NAD(P)-bd_dom_sf"/>
</dbReference>
<dbReference type="PRINTS" id="PR00081">
    <property type="entry name" value="GDHRDH"/>
</dbReference>
<dbReference type="Gene3D" id="3.40.50.720">
    <property type="entry name" value="NAD(P)-binding Rossmann-like Domain"/>
    <property type="match status" value="1"/>
</dbReference>
<protein>
    <submittedName>
        <fullName evidence="3">Short chain dehydrogenase, putative</fullName>
        <ecNumber evidence="3">1.1.1.100</ecNumber>
    </submittedName>
</protein>
<evidence type="ECO:0000256" key="2">
    <source>
        <dbReference type="ARBA" id="ARBA00023002"/>
    </source>
</evidence>
<dbReference type="PANTHER" id="PTHR48107:SF16">
    <property type="entry name" value="NADPH-DEPENDENT ALDEHYDE REDUCTASE 1, CHLOROPLASTIC"/>
    <property type="match status" value="1"/>
</dbReference>
<dbReference type="InterPro" id="IPR020904">
    <property type="entry name" value="Sc_DH/Rdtase_CS"/>
</dbReference>
<dbReference type="EMBL" id="EQ975723">
    <property type="protein sequence ID" value="EEF27178.1"/>
    <property type="molecule type" value="Genomic_DNA"/>
</dbReference>
<keyword evidence="2 3" id="KW-0560">Oxidoreductase</keyword>
<evidence type="ECO:0000256" key="1">
    <source>
        <dbReference type="ARBA" id="ARBA00006484"/>
    </source>
</evidence>
<comment type="similarity">
    <text evidence="1">Belongs to the short-chain dehydrogenases/reductases (SDR) family.</text>
</comment>
<accession>B9TAD8</accession>
<dbReference type="eggNOG" id="KOG0725">
    <property type="taxonomic scope" value="Eukaryota"/>
</dbReference>
<proteinExistence type="inferred from homology"/>
<dbReference type="EC" id="1.1.1.100" evidence="3"/>
<dbReference type="CDD" id="cd05355">
    <property type="entry name" value="SDR_c1"/>
    <property type="match status" value="1"/>
</dbReference>
<dbReference type="Pfam" id="PF13561">
    <property type="entry name" value="adh_short_C2"/>
    <property type="match status" value="1"/>
</dbReference>
<dbReference type="AlphaFoldDB" id="B9TAD8"/>
<evidence type="ECO:0000313" key="4">
    <source>
        <dbReference type="Proteomes" id="UP000008311"/>
    </source>
</evidence>
<dbReference type="Proteomes" id="UP000008311">
    <property type="component" value="Unassembled WGS sequence"/>
</dbReference>
<reference evidence="4" key="1">
    <citation type="journal article" date="2010" name="Nat. Biotechnol.">
        <title>Draft genome sequence of the oilseed species Ricinus communis.</title>
        <authorList>
            <person name="Chan A.P."/>
            <person name="Crabtree J."/>
            <person name="Zhao Q."/>
            <person name="Lorenzi H."/>
            <person name="Orvis J."/>
            <person name="Puiu D."/>
            <person name="Melake-Berhan A."/>
            <person name="Jones K.M."/>
            <person name="Redman J."/>
            <person name="Chen G."/>
            <person name="Cahoon E.B."/>
            <person name="Gedil M."/>
            <person name="Stanke M."/>
            <person name="Haas B.J."/>
            <person name="Wortman J.R."/>
            <person name="Fraser-Liggett C.M."/>
            <person name="Ravel J."/>
            <person name="Rabinowicz P.D."/>
        </authorList>
    </citation>
    <scope>NUCLEOTIDE SEQUENCE [LARGE SCALE GENOMIC DNA]</scope>
    <source>
        <strain evidence="4">cv. Hale</strain>
    </source>
</reference>
<dbReference type="SUPFAM" id="SSF51735">
    <property type="entry name" value="NAD(P)-binding Rossmann-fold domains"/>
    <property type="match status" value="1"/>
</dbReference>
<sequence length="301" mass="33094">MLLRPDLAMTKENAMEVVEDRINPPQHQYVQPGLEADMHPQPQYIEEAYAGSDKLKGKVAVITGGDSGIGRAVAVHFAAEGADLVIVYLDEHKDAAKTKQLVEAYGRQCLLMAGDVADERFCEQVIHDTLQQFGQLDIVINNAAQQFPQTSIVEISQRQLEHTFRTNIFSMFYMVKAALPHLPKKSHIINTASVTAYRGSPELLDYSATKGAVVSFTRSLSRQLVHKDIYVNAVAPGPVWTPLIPASFDEQKVSEFGHQVPLKRPAQPSEIAPAYVFLASQASSYMTGQVIHPNGGEIING</sequence>
<dbReference type="PANTHER" id="PTHR48107">
    <property type="entry name" value="NADPH-DEPENDENT ALDEHYDE REDUCTASE-LIKE PROTEIN, CHLOROPLASTIC-RELATED"/>
    <property type="match status" value="1"/>
</dbReference>
<dbReference type="NCBIfam" id="NF005214">
    <property type="entry name" value="PRK06701.1"/>
    <property type="match status" value="1"/>
</dbReference>
<organism evidence="3 4">
    <name type="scientific">Ricinus communis</name>
    <name type="common">Castor bean</name>
    <dbReference type="NCBI Taxonomy" id="3988"/>
    <lineage>
        <taxon>Eukaryota</taxon>
        <taxon>Viridiplantae</taxon>
        <taxon>Streptophyta</taxon>
        <taxon>Embryophyta</taxon>
        <taxon>Tracheophyta</taxon>
        <taxon>Spermatophyta</taxon>
        <taxon>Magnoliopsida</taxon>
        <taxon>eudicotyledons</taxon>
        <taxon>Gunneridae</taxon>
        <taxon>Pentapetalae</taxon>
        <taxon>rosids</taxon>
        <taxon>fabids</taxon>
        <taxon>Malpighiales</taxon>
        <taxon>Euphorbiaceae</taxon>
        <taxon>Acalyphoideae</taxon>
        <taxon>Acalypheae</taxon>
        <taxon>Ricinus</taxon>
    </lineage>
</organism>
<name>B9TAD8_RICCO</name>
<dbReference type="PRINTS" id="PR00080">
    <property type="entry name" value="SDRFAMILY"/>
</dbReference>
<dbReference type="PROSITE" id="PS00061">
    <property type="entry name" value="ADH_SHORT"/>
    <property type="match status" value="1"/>
</dbReference>
<dbReference type="STRING" id="3988.B9TAD8"/>
<gene>
    <name evidence="3" type="ORF">RCOM_0058580</name>
</gene>
<dbReference type="GO" id="GO:0004316">
    <property type="term" value="F:3-oxoacyl-[acyl-carrier-protein] reductase (NADPH) activity"/>
    <property type="evidence" value="ECO:0007669"/>
    <property type="project" value="UniProtKB-EC"/>
</dbReference>
<dbReference type="InParanoid" id="B9TAD8"/>